<name>A0A8X6QID1_NEPPI</name>
<dbReference type="OrthoDB" id="7902892at2759"/>
<dbReference type="AlphaFoldDB" id="A0A8X6QID1"/>
<gene>
    <name evidence="1" type="ORF">NPIL_316521</name>
</gene>
<dbReference type="Proteomes" id="UP000887013">
    <property type="component" value="Unassembled WGS sequence"/>
</dbReference>
<comment type="caution">
    <text evidence="1">The sequence shown here is derived from an EMBL/GenBank/DDBJ whole genome shotgun (WGS) entry which is preliminary data.</text>
</comment>
<reference evidence="1" key="1">
    <citation type="submission" date="2020-08" db="EMBL/GenBank/DDBJ databases">
        <title>Multicomponent nature underlies the extraordinary mechanical properties of spider dragline silk.</title>
        <authorList>
            <person name="Kono N."/>
            <person name="Nakamura H."/>
            <person name="Mori M."/>
            <person name="Yoshida Y."/>
            <person name="Ohtoshi R."/>
            <person name="Malay A.D."/>
            <person name="Moran D.A.P."/>
            <person name="Tomita M."/>
            <person name="Numata K."/>
            <person name="Arakawa K."/>
        </authorList>
    </citation>
    <scope>NUCLEOTIDE SEQUENCE</scope>
</reference>
<dbReference type="EMBL" id="BMAW01128667">
    <property type="protein sequence ID" value="GFU26863.1"/>
    <property type="molecule type" value="Genomic_DNA"/>
</dbReference>
<accession>A0A8X6QID1</accession>
<protein>
    <submittedName>
        <fullName evidence="1">Uncharacterized protein</fullName>
    </submittedName>
</protein>
<organism evidence="1 2">
    <name type="scientific">Nephila pilipes</name>
    <name type="common">Giant wood spider</name>
    <name type="synonym">Nephila maculata</name>
    <dbReference type="NCBI Taxonomy" id="299642"/>
    <lineage>
        <taxon>Eukaryota</taxon>
        <taxon>Metazoa</taxon>
        <taxon>Ecdysozoa</taxon>
        <taxon>Arthropoda</taxon>
        <taxon>Chelicerata</taxon>
        <taxon>Arachnida</taxon>
        <taxon>Araneae</taxon>
        <taxon>Araneomorphae</taxon>
        <taxon>Entelegynae</taxon>
        <taxon>Araneoidea</taxon>
        <taxon>Nephilidae</taxon>
        <taxon>Nephila</taxon>
    </lineage>
</organism>
<evidence type="ECO:0000313" key="1">
    <source>
        <dbReference type="EMBL" id="GFU26863.1"/>
    </source>
</evidence>
<keyword evidence="2" id="KW-1185">Reference proteome</keyword>
<sequence>MHGVPEHRVENLEERNTVSLSTTIICKSLIEIYGWRWYFEILWKLDPSQQRCRMLGGRANSTNTHTRKGISQAMYRNPGTRVHILVAATGKSRSTVWRILQCEALQTFHLQRVQLLQ</sequence>
<evidence type="ECO:0000313" key="2">
    <source>
        <dbReference type="Proteomes" id="UP000887013"/>
    </source>
</evidence>
<proteinExistence type="predicted"/>